<sequence>MWDHLARLHSGFLAGIDEQTRIMKIAEEFGEAVQAYIGVTGQNPRKGVHGTRDDVQKELADVIITAGIAMIAIAGGDTEDARAHLEKRLDTVIERAGG</sequence>
<comment type="caution">
    <text evidence="1">The sequence shown here is derived from an EMBL/GenBank/DDBJ whole genome shotgun (WGS) entry which is preliminary data.</text>
</comment>
<accession>A0A365H3V1</accession>
<keyword evidence="2" id="KW-1185">Reference proteome</keyword>
<dbReference type="Proteomes" id="UP000251891">
    <property type="component" value="Unassembled WGS sequence"/>
</dbReference>
<evidence type="ECO:0008006" key="3">
    <source>
        <dbReference type="Google" id="ProtNLM"/>
    </source>
</evidence>
<dbReference type="InterPro" id="IPR044548">
    <property type="entry name" value="AF0060_NTP-PPase_MazG-like"/>
</dbReference>
<reference evidence="1 2" key="1">
    <citation type="submission" date="2018-06" db="EMBL/GenBank/DDBJ databases">
        <title>Actinomadura craniellae sp. nov. isolated from marine sponge Craniella sp.</title>
        <authorList>
            <person name="Li L."/>
            <person name="Xu Q.H."/>
            <person name="Lin H.W."/>
            <person name="Lu Y.H."/>
        </authorList>
    </citation>
    <scope>NUCLEOTIDE SEQUENCE [LARGE SCALE GENOMIC DNA]</scope>
    <source>
        <strain evidence="1 2">LHW63021</strain>
    </source>
</reference>
<dbReference type="Gene3D" id="1.10.287.1080">
    <property type="entry name" value="MazG-like"/>
    <property type="match status" value="1"/>
</dbReference>
<protein>
    <recommendedName>
        <fullName evidence="3">NTP pyrophosphohydrolase MazG putative catalytic core domain-containing protein</fullName>
    </recommendedName>
</protein>
<name>A0A365H3V1_9ACTN</name>
<dbReference type="CDD" id="cd11533">
    <property type="entry name" value="NTP-PPase_Af0060_like"/>
    <property type="match status" value="1"/>
</dbReference>
<proteinExistence type="predicted"/>
<dbReference type="EMBL" id="QLYX01000011">
    <property type="protein sequence ID" value="RAY12903.1"/>
    <property type="molecule type" value="Genomic_DNA"/>
</dbReference>
<evidence type="ECO:0000313" key="1">
    <source>
        <dbReference type="EMBL" id="RAY12903.1"/>
    </source>
</evidence>
<dbReference type="SUPFAM" id="SSF101386">
    <property type="entry name" value="all-alpha NTP pyrophosphatases"/>
    <property type="match status" value="1"/>
</dbReference>
<dbReference type="AlphaFoldDB" id="A0A365H3V1"/>
<organism evidence="1 2">
    <name type="scientific">Actinomadura craniellae</name>
    <dbReference type="NCBI Taxonomy" id="2231787"/>
    <lineage>
        <taxon>Bacteria</taxon>
        <taxon>Bacillati</taxon>
        <taxon>Actinomycetota</taxon>
        <taxon>Actinomycetes</taxon>
        <taxon>Streptosporangiales</taxon>
        <taxon>Thermomonosporaceae</taxon>
        <taxon>Actinomadura</taxon>
    </lineage>
</organism>
<gene>
    <name evidence="1" type="ORF">DPM19_23115</name>
</gene>
<evidence type="ECO:0000313" key="2">
    <source>
        <dbReference type="Proteomes" id="UP000251891"/>
    </source>
</evidence>